<evidence type="ECO:0000313" key="1">
    <source>
        <dbReference type="EMBL" id="EEV19113.1"/>
    </source>
</evidence>
<comment type="caution">
    <text evidence="1">The sequence shown here is derived from an EMBL/GenBank/DDBJ whole genome shotgun (WGS) entry which is preliminary data.</text>
</comment>
<dbReference type="STRING" id="596324.TREVI0001_0217"/>
<protein>
    <submittedName>
        <fullName evidence="1">Uncharacterized protein</fullName>
    </submittedName>
</protein>
<accession>C8PTX4</accession>
<sequence>MTPTATGMILTDIPVVAFKGVWNEFCLSFLKVSMQRLNLKK</sequence>
<gene>
    <name evidence="1" type="ORF">TREVI0001_0217</name>
</gene>
<dbReference type="EMBL" id="ACYH01000073">
    <property type="protein sequence ID" value="EEV19113.1"/>
    <property type="molecule type" value="Genomic_DNA"/>
</dbReference>
<proteinExistence type="predicted"/>
<dbReference type="Proteomes" id="UP000004509">
    <property type="component" value="Unassembled WGS sequence"/>
</dbReference>
<reference evidence="1 2" key="1">
    <citation type="submission" date="2009-07" db="EMBL/GenBank/DDBJ databases">
        <authorList>
            <person name="Madupu R."/>
            <person name="Sebastian Y."/>
            <person name="Durkin A.S."/>
            <person name="Torralba M."/>
            <person name="Methe B."/>
            <person name="Sutton G.G."/>
            <person name="Strausberg R.L."/>
            <person name="Nelson K.E."/>
        </authorList>
    </citation>
    <scope>NUCLEOTIDE SEQUENCE [LARGE SCALE GENOMIC DNA]</scope>
    <source>
        <strain evidence="1 2">ATCC 35580</strain>
    </source>
</reference>
<name>C8PTX4_9SPIR</name>
<evidence type="ECO:0000313" key="2">
    <source>
        <dbReference type="Proteomes" id="UP000004509"/>
    </source>
</evidence>
<organism evidence="1 2">
    <name type="scientific">Treponema vincentii ATCC 35580</name>
    <dbReference type="NCBI Taxonomy" id="596324"/>
    <lineage>
        <taxon>Bacteria</taxon>
        <taxon>Pseudomonadati</taxon>
        <taxon>Spirochaetota</taxon>
        <taxon>Spirochaetia</taxon>
        <taxon>Spirochaetales</taxon>
        <taxon>Treponemataceae</taxon>
        <taxon>Treponema</taxon>
    </lineage>
</organism>
<dbReference type="AlphaFoldDB" id="C8PTX4"/>